<sequence>MPILILGPINLTNALHSHHRVPITLTPMPIVALGSITPTPMPITALGPINLTPMPITALGPIFTPSMSITHSTGLQPHTMLITALGPITTPSMSITHSTGPHHTPLGPSTILM</sequence>
<evidence type="ECO:0000313" key="2">
    <source>
        <dbReference type="Proteomes" id="UP001286313"/>
    </source>
</evidence>
<organism evidence="1 2">
    <name type="scientific">Petrolisthes cinctipes</name>
    <name type="common">Flat porcelain crab</name>
    <dbReference type="NCBI Taxonomy" id="88211"/>
    <lineage>
        <taxon>Eukaryota</taxon>
        <taxon>Metazoa</taxon>
        <taxon>Ecdysozoa</taxon>
        <taxon>Arthropoda</taxon>
        <taxon>Crustacea</taxon>
        <taxon>Multicrustacea</taxon>
        <taxon>Malacostraca</taxon>
        <taxon>Eumalacostraca</taxon>
        <taxon>Eucarida</taxon>
        <taxon>Decapoda</taxon>
        <taxon>Pleocyemata</taxon>
        <taxon>Anomura</taxon>
        <taxon>Galatheoidea</taxon>
        <taxon>Porcellanidae</taxon>
        <taxon>Petrolisthes</taxon>
    </lineage>
</organism>
<evidence type="ECO:0000313" key="1">
    <source>
        <dbReference type="EMBL" id="KAK3851060.1"/>
    </source>
</evidence>
<dbReference type="AlphaFoldDB" id="A0AAE1BI81"/>
<gene>
    <name evidence="1" type="ORF">Pcinc_042263</name>
</gene>
<keyword evidence="2" id="KW-1185">Reference proteome</keyword>
<comment type="caution">
    <text evidence="1">The sequence shown here is derived from an EMBL/GenBank/DDBJ whole genome shotgun (WGS) entry which is preliminary data.</text>
</comment>
<protein>
    <submittedName>
        <fullName evidence="1">Uncharacterized protein</fullName>
    </submittedName>
</protein>
<proteinExistence type="predicted"/>
<name>A0AAE1BI81_PETCI</name>
<reference evidence="1" key="1">
    <citation type="submission" date="2023-10" db="EMBL/GenBank/DDBJ databases">
        <title>Genome assemblies of two species of porcelain crab, Petrolisthes cinctipes and Petrolisthes manimaculis (Anomura: Porcellanidae).</title>
        <authorList>
            <person name="Angst P."/>
        </authorList>
    </citation>
    <scope>NUCLEOTIDE SEQUENCE</scope>
    <source>
        <strain evidence="1">PB745_01</strain>
        <tissue evidence="1">Gill</tissue>
    </source>
</reference>
<accession>A0AAE1BI81</accession>
<dbReference type="Proteomes" id="UP001286313">
    <property type="component" value="Unassembled WGS sequence"/>
</dbReference>
<dbReference type="EMBL" id="JAWQEG010008068">
    <property type="protein sequence ID" value="KAK3851060.1"/>
    <property type="molecule type" value="Genomic_DNA"/>
</dbReference>